<dbReference type="EMBL" id="JAEDAE010000003">
    <property type="protein sequence ID" value="MBH8558309.1"/>
    <property type="molecule type" value="Genomic_DNA"/>
</dbReference>
<dbReference type="RefSeq" id="WP_198067834.1">
    <property type="nucleotide sequence ID" value="NZ_JAEDAD010000002.1"/>
</dbReference>
<accession>A0ABS0Q7T7</accession>
<reference evidence="1 2" key="1">
    <citation type="submission" date="2020-12" db="EMBL/GenBank/DDBJ databases">
        <title>Hymenobacter sp.</title>
        <authorList>
            <person name="Kim M.K."/>
        </authorList>
    </citation>
    <scope>NUCLEOTIDE SEQUENCE [LARGE SCALE GENOMIC DNA]</scope>
    <source>
        <strain evidence="1 2">BT442</strain>
    </source>
</reference>
<gene>
    <name evidence="1" type="ORF">I7X13_09645</name>
</gene>
<name>A0ABS0Q7T7_9BACT</name>
<evidence type="ECO:0000313" key="1">
    <source>
        <dbReference type="EMBL" id="MBH8558309.1"/>
    </source>
</evidence>
<dbReference type="Proteomes" id="UP000625631">
    <property type="component" value="Unassembled WGS sequence"/>
</dbReference>
<organism evidence="1 2">
    <name type="scientific">Hymenobacter negativus</name>
    <dbReference type="NCBI Taxonomy" id="2795026"/>
    <lineage>
        <taxon>Bacteria</taxon>
        <taxon>Pseudomonadati</taxon>
        <taxon>Bacteroidota</taxon>
        <taxon>Cytophagia</taxon>
        <taxon>Cytophagales</taxon>
        <taxon>Hymenobacteraceae</taxon>
        <taxon>Hymenobacter</taxon>
    </lineage>
</organism>
<sequence>MKNYFASCLLLLSAVAGLSSCRESSKLPEPKNESVPLIIPEVNADKSFFPYRRSQLSEQIRMDSLSSRPAYYTRPEFQFVVNPSQGYAELQTVEVYKSFRRGGAFGPRVKVGDITSFPATVTLTSQEALKDLYPSAVPGTLAVLANPAVPTLNNRIIRNDAIVFTFEYVLKDGRRIVLTPVSADNTLLASSLINAPLAAIAIFK</sequence>
<keyword evidence="2" id="KW-1185">Reference proteome</keyword>
<comment type="caution">
    <text evidence="1">The sequence shown here is derived from an EMBL/GenBank/DDBJ whole genome shotgun (WGS) entry which is preliminary data.</text>
</comment>
<protein>
    <submittedName>
        <fullName evidence="1">Uncharacterized protein</fullName>
    </submittedName>
</protein>
<dbReference type="PROSITE" id="PS51257">
    <property type="entry name" value="PROKAR_LIPOPROTEIN"/>
    <property type="match status" value="1"/>
</dbReference>
<evidence type="ECO:0000313" key="2">
    <source>
        <dbReference type="Proteomes" id="UP000625631"/>
    </source>
</evidence>
<proteinExistence type="predicted"/>